<gene>
    <name evidence="2" type="ORF">FE782_11995</name>
</gene>
<dbReference type="Proteomes" id="UP000309676">
    <property type="component" value="Unassembled WGS sequence"/>
</dbReference>
<sequence length="121" mass="13616">MNRDCRATLRETQHYTALTLHGDLTKQAEETLLGLRSWQEGLDGGKTNLVIDFADVPYINSAGIALLIRIVRSGLKAGYRTFAFGVSGHYQKLFRMVGLTEYMAIYPSEYAIAERIEQDRG</sequence>
<name>A0A5R9GFD2_9BACL</name>
<evidence type="ECO:0000313" key="3">
    <source>
        <dbReference type="Proteomes" id="UP000309676"/>
    </source>
</evidence>
<protein>
    <submittedName>
        <fullName evidence="2">STAS domain-containing protein</fullName>
    </submittedName>
</protein>
<dbReference type="SUPFAM" id="SSF52091">
    <property type="entry name" value="SpoIIaa-like"/>
    <property type="match status" value="1"/>
</dbReference>
<dbReference type="PROSITE" id="PS50801">
    <property type="entry name" value="STAS"/>
    <property type="match status" value="1"/>
</dbReference>
<feature type="domain" description="STAS" evidence="1">
    <location>
        <begin position="16"/>
        <end position="119"/>
    </location>
</feature>
<proteinExistence type="predicted"/>
<dbReference type="InterPro" id="IPR036513">
    <property type="entry name" value="STAS_dom_sf"/>
</dbReference>
<dbReference type="Gene3D" id="3.30.750.24">
    <property type="entry name" value="STAS domain"/>
    <property type="match status" value="1"/>
</dbReference>
<evidence type="ECO:0000313" key="2">
    <source>
        <dbReference type="EMBL" id="TLS52078.1"/>
    </source>
</evidence>
<dbReference type="GO" id="GO:0043856">
    <property type="term" value="F:anti-sigma factor antagonist activity"/>
    <property type="evidence" value="ECO:0007669"/>
    <property type="project" value="TreeGrafter"/>
</dbReference>
<dbReference type="InterPro" id="IPR002645">
    <property type="entry name" value="STAS_dom"/>
</dbReference>
<accession>A0A5R9GFD2</accession>
<evidence type="ECO:0000259" key="1">
    <source>
        <dbReference type="PROSITE" id="PS50801"/>
    </source>
</evidence>
<dbReference type="EMBL" id="VCIW01000006">
    <property type="protein sequence ID" value="TLS52078.1"/>
    <property type="molecule type" value="Genomic_DNA"/>
</dbReference>
<dbReference type="Pfam" id="PF01740">
    <property type="entry name" value="STAS"/>
    <property type="match status" value="1"/>
</dbReference>
<dbReference type="PANTHER" id="PTHR33495">
    <property type="entry name" value="ANTI-SIGMA FACTOR ANTAGONIST TM_1081-RELATED-RELATED"/>
    <property type="match status" value="1"/>
</dbReference>
<dbReference type="RefSeq" id="WP_138194322.1">
    <property type="nucleotide sequence ID" value="NZ_VCIW01000006.1"/>
</dbReference>
<keyword evidence="3" id="KW-1185">Reference proteome</keyword>
<dbReference type="OrthoDB" id="119566at2"/>
<dbReference type="CDD" id="cd07043">
    <property type="entry name" value="STAS_anti-anti-sigma_factors"/>
    <property type="match status" value="1"/>
</dbReference>
<dbReference type="AlphaFoldDB" id="A0A5R9GFD2"/>
<organism evidence="2 3">
    <name type="scientific">Paenibacillus antri</name>
    <dbReference type="NCBI Taxonomy" id="2582848"/>
    <lineage>
        <taxon>Bacteria</taxon>
        <taxon>Bacillati</taxon>
        <taxon>Bacillota</taxon>
        <taxon>Bacilli</taxon>
        <taxon>Bacillales</taxon>
        <taxon>Paenibacillaceae</taxon>
        <taxon>Paenibacillus</taxon>
    </lineage>
</organism>
<reference evidence="2 3" key="1">
    <citation type="submission" date="2019-05" db="EMBL/GenBank/DDBJ databases">
        <authorList>
            <person name="Narsing Rao M.P."/>
            <person name="Li W.J."/>
        </authorList>
    </citation>
    <scope>NUCLEOTIDE SEQUENCE [LARGE SCALE GENOMIC DNA]</scope>
    <source>
        <strain evidence="2 3">SYSU_K30003</strain>
    </source>
</reference>
<comment type="caution">
    <text evidence="2">The sequence shown here is derived from an EMBL/GenBank/DDBJ whole genome shotgun (WGS) entry which is preliminary data.</text>
</comment>
<dbReference type="PANTHER" id="PTHR33495:SF6">
    <property type="entry name" value="ANTI-SIGMA FACTOR ANTAGONIST"/>
    <property type="match status" value="1"/>
</dbReference>